<evidence type="ECO:0000313" key="2">
    <source>
        <dbReference type="Proteomes" id="UP001589862"/>
    </source>
</evidence>
<name>A0ABV6PAM5_9MICC</name>
<protein>
    <submittedName>
        <fullName evidence="1">Uncharacterized protein</fullName>
    </submittedName>
</protein>
<sequence>MAAAPQSPDHPHLDLMTRMYTAGQSLAVIGSHFDLPQERIRALLVKAHGDLESLRPETAETMVVSAPAFTEADVAAAQAAIDDCGELIQQLCAAGYCVEETIFRVRAFFPTHSAAALRLAINTSRLHFAEPRTALFTKEGLIAGLLLVFATKNSLTSSPSDAATALPFSQLAEVQHVLQSANANDDTQRLVLTRIHAAAQYLTEHPDSSLGGTEYDLVREQLVAELSLIIERGATAWPPTRQTVADRFGGWNEAVAAAGFKVSKLGRSRGLLRFSEEDYADVMANYVADMGRHGQKPSFASFTAWCKEQKAAGKSYPSPAAVRDFFGGWSAALRSVEAAQDGQQSVWNLPDLG</sequence>
<accession>A0ABV6PAM5</accession>
<dbReference type="EMBL" id="JBHLUB010000029">
    <property type="protein sequence ID" value="MFC0582143.1"/>
    <property type="molecule type" value="Genomic_DNA"/>
</dbReference>
<comment type="caution">
    <text evidence="1">The sequence shown here is derived from an EMBL/GenBank/DDBJ whole genome shotgun (WGS) entry which is preliminary data.</text>
</comment>
<gene>
    <name evidence="1" type="ORF">ACFFFR_07075</name>
</gene>
<organism evidence="1 2">
    <name type="scientific">Micrococcoides hystricis</name>
    <dbReference type="NCBI Taxonomy" id="1572761"/>
    <lineage>
        <taxon>Bacteria</taxon>
        <taxon>Bacillati</taxon>
        <taxon>Actinomycetota</taxon>
        <taxon>Actinomycetes</taxon>
        <taxon>Micrococcales</taxon>
        <taxon>Micrococcaceae</taxon>
        <taxon>Micrococcoides</taxon>
    </lineage>
</organism>
<reference evidence="1 2" key="1">
    <citation type="submission" date="2024-09" db="EMBL/GenBank/DDBJ databases">
        <authorList>
            <person name="Sun Q."/>
            <person name="Mori K."/>
        </authorList>
    </citation>
    <scope>NUCLEOTIDE SEQUENCE [LARGE SCALE GENOMIC DNA]</scope>
    <source>
        <strain evidence="1 2">NCAIM B.02604</strain>
    </source>
</reference>
<dbReference type="Proteomes" id="UP001589862">
    <property type="component" value="Unassembled WGS sequence"/>
</dbReference>
<dbReference type="RefSeq" id="WP_377459091.1">
    <property type="nucleotide sequence ID" value="NZ_JBHLUB010000029.1"/>
</dbReference>
<keyword evidence="2" id="KW-1185">Reference proteome</keyword>
<evidence type="ECO:0000313" key="1">
    <source>
        <dbReference type="EMBL" id="MFC0582143.1"/>
    </source>
</evidence>
<proteinExistence type="predicted"/>